<evidence type="ECO:0000313" key="4">
    <source>
        <dbReference type="Proteomes" id="UP000009170"/>
    </source>
</evidence>
<evidence type="ECO:0000256" key="1">
    <source>
        <dbReference type="SAM" id="MobiDB-lite"/>
    </source>
</evidence>
<protein>
    <submittedName>
        <fullName evidence="2">Unnamed product</fullName>
    </submittedName>
</protein>
<proteinExistence type="predicted"/>
<keyword evidence="4" id="KW-1185">Reference proteome</keyword>
<sequence>MTKKTKHGVKKTGSAKKKVPASQRATTRAALAKTPEKKRGKITSKDETILVKTPKTPKSKTPSSGVKKPKGSSTKKVVSSEKRRPTPKKPANTTTYIMNQRKYGPQPKTPRPLSSMKSPRLETLATATTKPPESGLDMFGSMIGELSPRMHVSETADAERNAEVIKLCSIIAEQAKKIAHLETEVKNLRAQIQARAVAPVPTLRRVPSTTSGLASRLAGLFQREK</sequence>
<dbReference type="OrthoDB" id="10491267at2759"/>
<evidence type="ECO:0000313" key="3">
    <source>
        <dbReference type="EMBL" id="OUS49528.1"/>
    </source>
</evidence>
<accession>A0A454XJA5</accession>
<dbReference type="Proteomes" id="UP000195557">
    <property type="component" value="Unassembled WGS sequence"/>
</dbReference>
<dbReference type="Proteomes" id="UP000009170">
    <property type="component" value="Unassembled WGS sequence"/>
</dbReference>
<accession>Q01AN7</accession>
<accession>A0A1Y5IIY7</accession>
<dbReference type="KEGG" id="ota:OT_ostta04g03450"/>
<dbReference type="GeneID" id="9833239"/>
<reference evidence="2" key="2">
    <citation type="journal article" date="2014" name="BMC Genomics">
        <title>An improved genome of the model marine alga Ostreococcus tauri unfolds by assessing Illumina de novo assemblies.</title>
        <authorList>
            <person name="Blanc-Mathieu R."/>
            <person name="Verhelst B."/>
            <person name="Derelle E."/>
            <person name="Rombauts S."/>
            <person name="Bouget F.Y."/>
            <person name="Carre I."/>
            <person name="Chateau A."/>
            <person name="Eyre-Walker A."/>
            <person name="Grimsley N."/>
            <person name="Moreau H."/>
            <person name="Piegu B."/>
            <person name="Rivals E."/>
            <person name="Schackwitz W."/>
            <person name="Van de Peer Y."/>
            <person name="Piganeau G."/>
        </authorList>
    </citation>
    <scope>NUCLEOTIDE SEQUENCE</scope>
    <source>
        <strain evidence="2">RCC4221</strain>
    </source>
</reference>
<dbReference type="AlphaFoldDB" id="Q01AN7"/>
<feature type="compositionally biased region" description="Low complexity" evidence="1">
    <location>
        <begin position="51"/>
        <end position="77"/>
    </location>
</feature>
<gene>
    <name evidence="3" type="ORF">BE221DRAFT_65222</name>
    <name evidence="2" type="ORF">OT_ostta04g03450</name>
</gene>
<feature type="compositionally biased region" description="Basic residues" evidence="1">
    <location>
        <begin position="1"/>
        <end position="19"/>
    </location>
</feature>
<reference evidence="3" key="3">
    <citation type="submission" date="2017-04" db="EMBL/GenBank/DDBJ databases">
        <title>Population genomics of picophytoplankton unveils novel chromosome hypervariability.</title>
        <authorList>
            <consortium name="DOE Joint Genome Institute"/>
            <person name="Blanc-Mathieu R."/>
            <person name="Krasovec M."/>
            <person name="Hebrard M."/>
            <person name="Yau S."/>
            <person name="Desgranges E."/>
            <person name="Martin J."/>
            <person name="Schackwitz W."/>
            <person name="Kuo A."/>
            <person name="Salin G."/>
            <person name="Donnadieu C."/>
            <person name="Desdevises Y."/>
            <person name="Sanchez-Ferandin S."/>
            <person name="Moreau H."/>
            <person name="Rivals E."/>
            <person name="Grigoriev I.V."/>
            <person name="Grimsley N."/>
            <person name="Eyre-Walker A."/>
            <person name="Piganeau G."/>
        </authorList>
    </citation>
    <scope>NUCLEOTIDE SEQUENCE [LARGE SCALE GENOMIC DNA]</scope>
    <source>
        <strain evidence="3">RCC 1115</strain>
    </source>
</reference>
<dbReference type="OMA" id="YIMNQRK"/>
<dbReference type="EMBL" id="KZ155771">
    <property type="protein sequence ID" value="OUS49528.1"/>
    <property type="molecule type" value="Genomic_DNA"/>
</dbReference>
<feature type="region of interest" description="Disordered" evidence="1">
    <location>
        <begin position="1"/>
        <end position="119"/>
    </location>
</feature>
<evidence type="ECO:0000313" key="2">
    <source>
        <dbReference type="EMBL" id="CAL51761.1"/>
    </source>
</evidence>
<name>Q01AN7_OSTTA</name>
<dbReference type="RefSeq" id="XP_003078881.1">
    <property type="nucleotide sequence ID" value="XM_003078833.1"/>
</dbReference>
<reference evidence="2 4" key="1">
    <citation type="journal article" date="2006" name="Proc. Natl. Acad. Sci. U.S.A.">
        <title>Genome analysis of the smallest free-living eukaryote Ostreococcus tauri unveils many unique features.</title>
        <authorList>
            <person name="Derelle E."/>
            <person name="Ferraz C."/>
            <person name="Rombauts S."/>
            <person name="Rouze P."/>
            <person name="Worden A.Z."/>
            <person name="Robbens S."/>
            <person name="Partensky F."/>
            <person name="Degroeve S."/>
            <person name="Echeynie S."/>
            <person name="Cooke R."/>
            <person name="Saeys Y."/>
            <person name="Wuyts J."/>
            <person name="Jabbari K."/>
            <person name="Bowler C."/>
            <person name="Panaud O."/>
            <person name="Piegu B."/>
            <person name="Ball S.G."/>
            <person name="Ral J.-P."/>
            <person name="Bouget F.-Y."/>
            <person name="Piganeau G."/>
            <person name="De Baets B."/>
            <person name="Picard A."/>
            <person name="Delseny M."/>
            <person name="Demaille J."/>
            <person name="Van de Peer Y."/>
            <person name="Moreau H."/>
        </authorList>
    </citation>
    <scope>NUCLEOTIDE SEQUENCE [LARGE SCALE GENOMIC DNA]</scope>
    <source>
        <strain evidence="2 4">OTTH0595</strain>
    </source>
</reference>
<dbReference type="EMBL" id="CAID01000004">
    <property type="protein sequence ID" value="CAL51761.1"/>
    <property type="molecule type" value="Genomic_DNA"/>
</dbReference>
<organism evidence="2 4">
    <name type="scientific">Ostreococcus tauri</name>
    <name type="common">Marine green alga</name>
    <dbReference type="NCBI Taxonomy" id="70448"/>
    <lineage>
        <taxon>Eukaryota</taxon>
        <taxon>Viridiplantae</taxon>
        <taxon>Chlorophyta</taxon>
        <taxon>Mamiellophyceae</taxon>
        <taxon>Mamiellales</taxon>
        <taxon>Bathycoccaceae</taxon>
        <taxon>Ostreococcus</taxon>
    </lineage>
</organism>
<dbReference type="InParanoid" id="Q01AN7"/>